<dbReference type="Proteomes" id="UP000289166">
    <property type="component" value="Unassembled WGS sequence"/>
</dbReference>
<accession>A0A4Q0I8I0</accession>
<keyword evidence="2" id="KW-1185">Reference proteome</keyword>
<dbReference type="AlphaFoldDB" id="A0A4Q0I8I0"/>
<evidence type="ECO:0000313" key="1">
    <source>
        <dbReference type="EMBL" id="RXE60771.1"/>
    </source>
</evidence>
<organism evidence="1 2">
    <name type="scientific">Acetivibrio mesophilus</name>
    <dbReference type="NCBI Taxonomy" id="2487273"/>
    <lineage>
        <taxon>Bacteria</taxon>
        <taxon>Bacillati</taxon>
        <taxon>Bacillota</taxon>
        <taxon>Clostridia</taxon>
        <taxon>Eubacteriales</taxon>
        <taxon>Oscillospiraceae</taxon>
        <taxon>Acetivibrio</taxon>
    </lineage>
</organism>
<proteinExistence type="predicted"/>
<name>A0A4Q0I8I0_9FIRM</name>
<gene>
    <name evidence="1" type="ORF">EFD62_00015</name>
</gene>
<evidence type="ECO:0000313" key="2">
    <source>
        <dbReference type="Proteomes" id="UP000289166"/>
    </source>
</evidence>
<comment type="caution">
    <text evidence="1">The sequence shown here is derived from an EMBL/GenBank/DDBJ whole genome shotgun (WGS) entry which is preliminary data.</text>
</comment>
<sequence length="186" mass="22176">MWYRYSYNYSNHKRYAYNFIGSDYKSTMGGLKYISRDLLEKIIINKSITYREADNFYITFDDLNGAFEDYCADYEWMYGSLEFVEIYKEPNFQMSNLSLGTLPIAGFFLEVKTLMGEKEELSLSAEQIEKLKIILDATDKLIEIYDKHYVSFEEPLEDILDSHFHHIKELREYFGGSENNLYKLYE</sequence>
<protein>
    <submittedName>
        <fullName evidence="1">Uncharacterized protein</fullName>
    </submittedName>
</protein>
<reference evidence="2" key="1">
    <citation type="submission" date="2018-11" db="EMBL/GenBank/DDBJ databases">
        <title>Genome sequencing of a novel mesophilic and cellulolytic organism within the genus Hungateiclostridium.</title>
        <authorList>
            <person name="Rettenmaier R."/>
            <person name="Liebl W."/>
            <person name="Zverlov V."/>
        </authorList>
    </citation>
    <scope>NUCLEOTIDE SEQUENCE [LARGE SCALE GENOMIC DNA]</scope>
    <source>
        <strain evidence="2">N2K1</strain>
    </source>
</reference>
<dbReference type="OrthoDB" id="9944941at2"/>
<dbReference type="EMBL" id="RLII01000001">
    <property type="protein sequence ID" value="RXE60771.1"/>
    <property type="molecule type" value="Genomic_DNA"/>
</dbReference>